<evidence type="ECO:0000256" key="1">
    <source>
        <dbReference type="ARBA" id="ARBA00004141"/>
    </source>
</evidence>
<dbReference type="RefSeq" id="WP_060930688.1">
    <property type="nucleotide sequence ID" value="NZ_KQ959781.1"/>
</dbReference>
<feature type="transmembrane region" description="Helical" evidence="5">
    <location>
        <begin position="29"/>
        <end position="51"/>
    </location>
</feature>
<feature type="transmembrane region" description="Helical" evidence="5">
    <location>
        <begin position="336"/>
        <end position="354"/>
    </location>
</feature>
<keyword evidence="3 5" id="KW-1133">Transmembrane helix</keyword>
<evidence type="ECO:0000313" key="7">
    <source>
        <dbReference type="Proteomes" id="UP000070394"/>
    </source>
</evidence>
<comment type="caution">
    <text evidence="6">The sequence shown here is derived from an EMBL/GenBank/DDBJ whole genome shotgun (WGS) entry which is preliminary data.</text>
</comment>
<feature type="transmembrane region" description="Helical" evidence="5">
    <location>
        <begin position="193"/>
        <end position="213"/>
    </location>
</feature>
<dbReference type="InterPro" id="IPR050368">
    <property type="entry name" value="ClC-type_chloride_channel"/>
</dbReference>
<evidence type="ECO:0000256" key="3">
    <source>
        <dbReference type="ARBA" id="ARBA00022989"/>
    </source>
</evidence>
<evidence type="ECO:0000313" key="6">
    <source>
        <dbReference type="EMBL" id="KXB60000.1"/>
    </source>
</evidence>
<dbReference type="PANTHER" id="PTHR43427">
    <property type="entry name" value="CHLORIDE CHANNEL PROTEIN CLC-E"/>
    <property type="match status" value="1"/>
</dbReference>
<dbReference type="InterPro" id="IPR014743">
    <property type="entry name" value="Cl-channel_core"/>
</dbReference>
<keyword evidence="7" id="KW-1185">Reference proteome</keyword>
<dbReference type="InterPro" id="IPR001807">
    <property type="entry name" value="ClC"/>
</dbReference>
<dbReference type="PANTHER" id="PTHR43427:SF12">
    <property type="entry name" value="CHLORIDE TRANSPORTER"/>
    <property type="match status" value="1"/>
</dbReference>
<dbReference type="STRING" id="467210.HMPREF1866_00782"/>
<sequence length="441" mass="48008">MLDEKVNIDINEFLKTLNFKTNIIYFIKWGIFSVIIGVVVGFAGASFGHAISFATDFWQSHRYTLYLLPIFGLIISALYHFIHADNPRGTNWVIDSISSGETIPLKMAPTIYISSFLTHLGAGSAGREGAALQIGGSLGNFIGRKLKLGQTSFSDKADINIAIMCGMASCFSALFGTPISASIFSMEIFSVGVMYHAALIPCLLSSYIAVYVAKLMNTPVEKFIIQRAPDWNFRLVGFMILLAALTAIVAILFSVAMHESANIYKKVFKNPYIRIVVAAVLFIILTILSGSRDYNGGGFWLIERSMSGNVRYEAFLMKILFTAVAMGGGFKGGEIVPTFVIGATFGGAFAKFFGLPYELCTACGMIACFVGVTNCPIASIFMGLEFCGSLGINYYAIVVGVSFVLSGYYGLYSSQKFAYSKTEARYVGSDAVSIRKKRQNS</sequence>
<keyword evidence="2 5" id="KW-0812">Transmembrane</keyword>
<dbReference type="Gene3D" id="1.10.3080.10">
    <property type="entry name" value="Clc chloride channel"/>
    <property type="match status" value="1"/>
</dbReference>
<feature type="transmembrane region" description="Helical" evidence="5">
    <location>
        <begin position="161"/>
        <end position="181"/>
    </location>
</feature>
<feature type="transmembrane region" description="Helical" evidence="5">
    <location>
        <begin position="366"/>
        <end position="386"/>
    </location>
</feature>
<dbReference type="Proteomes" id="UP000070394">
    <property type="component" value="Unassembled WGS sequence"/>
</dbReference>
<feature type="transmembrane region" description="Helical" evidence="5">
    <location>
        <begin position="272"/>
        <end position="291"/>
    </location>
</feature>
<feature type="transmembrane region" description="Helical" evidence="5">
    <location>
        <begin position="63"/>
        <end position="82"/>
    </location>
</feature>
<evidence type="ECO:0000256" key="4">
    <source>
        <dbReference type="ARBA" id="ARBA00023136"/>
    </source>
</evidence>
<dbReference type="Pfam" id="PF00654">
    <property type="entry name" value="Voltage_CLC"/>
    <property type="match status" value="1"/>
</dbReference>
<feature type="transmembrane region" description="Helical" evidence="5">
    <location>
        <begin position="392"/>
        <end position="411"/>
    </location>
</feature>
<dbReference type="GO" id="GO:0015108">
    <property type="term" value="F:chloride transmembrane transporter activity"/>
    <property type="evidence" value="ECO:0007669"/>
    <property type="project" value="InterPro"/>
</dbReference>
<dbReference type="OrthoDB" id="9767361at2"/>
<protein>
    <submittedName>
        <fullName evidence="6">Chloride transporter, ClC family</fullName>
    </submittedName>
</protein>
<evidence type="ECO:0000256" key="5">
    <source>
        <dbReference type="SAM" id="Phobius"/>
    </source>
</evidence>
<proteinExistence type="predicted"/>
<feature type="transmembrane region" description="Helical" evidence="5">
    <location>
        <begin position="312"/>
        <end position="330"/>
    </location>
</feature>
<name>A0A133ZX49_9FIRM</name>
<gene>
    <name evidence="6" type="ORF">HMPREF1866_00782</name>
</gene>
<dbReference type="EMBL" id="LSDA01000020">
    <property type="protein sequence ID" value="KXB60000.1"/>
    <property type="molecule type" value="Genomic_DNA"/>
</dbReference>
<feature type="transmembrane region" description="Helical" evidence="5">
    <location>
        <begin position="233"/>
        <end position="257"/>
    </location>
</feature>
<evidence type="ECO:0000256" key="2">
    <source>
        <dbReference type="ARBA" id="ARBA00022692"/>
    </source>
</evidence>
<comment type="subcellular location">
    <subcellularLocation>
        <location evidence="1">Membrane</location>
        <topology evidence="1">Multi-pass membrane protein</topology>
    </subcellularLocation>
</comment>
<dbReference type="GO" id="GO:0016020">
    <property type="term" value="C:membrane"/>
    <property type="evidence" value="ECO:0007669"/>
    <property type="project" value="UniProtKB-SubCell"/>
</dbReference>
<accession>A0A133ZX49</accession>
<dbReference type="SUPFAM" id="SSF81340">
    <property type="entry name" value="Clc chloride channel"/>
    <property type="match status" value="1"/>
</dbReference>
<organism evidence="6 7">
    <name type="scientific">Lachnoanaerobaculum saburreum</name>
    <dbReference type="NCBI Taxonomy" id="467210"/>
    <lineage>
        <taxon>Bacteria</taxon>
        <taxon>Bacillati</taxon>
        <taxon>Bacillota</taxon>
        <taxon>Clostridia</taxon>
        <taxon>Lachnospirales</taxon>
        <taxon>Lachnospiraceae</taxon>
        <taxon>Lachnoanaerobaculum</taxon>
    </lineage>
</organism>
<dbReference type="PATRIC" id="fig|467210.3.peg.773"/>
<dbReference type="AlphaFoldDB" id="A0A133ZX49"/>
<reference evidence="7" key="1">
    <citation type="submission" date="2016-01" db="EMBL/GenBank/DDBJ databases">
        <authorList>
            <person name="Mitreva M."/>
            <person name="Pepin K.H."/>
            <person name="Mihindukulasuriya K.A."/>
            <person name="Fulton R."/>
            <person name="Fronick C."/>
            <person name="O'Laughlin M."/>
            <person name="Miner T."/>
            <person name="Herter B."/>
            <person name="Rosa B.A."/>
            <person name="Cordes M."/>
            <person name="Tomlinson C."/>
            <person name="Wollam A."/>
            <person name="Palsikar V.B."/>
            <person name="Mardis E.R."/>
            <person name="Wilson R.K."/>
        </authorList>
    </citation>
    <scope>NUCLEOTIDE SEQUENCE [LARGE SCALE GENOMIC DNA]</scope>
    <source>
        <strain evidence="7">DNF00896</strain>
    </source>
</reference>
<keyword evidence="4 5" id="KW-0472">Membrane</keyword>